<dbReference type="Pfam" id="PF13145">
    <property type="entry name" value="Rotamase_2"/>
    <property type="match status" value="1"/>
</dbReference>
<evidence type="ECO:0000259" key="1">
    <source>
        <dbReference type="Pfam" id="PF13145"/>
    </source>
</evidence>
<reference evidence="3" key="1">
    <citation type="submission" date="2016-10" db="EMBL/GenBank/DDBJ databases">
        <authorList>
            <person name="Varghese N."/>
            <person name="Submissions S."/>
        </authorList>
    </citation>
    <scope>NUCLEOTIDE SEQUENCE [LARGE SCALE GENOMIC DNA]</scope>
    <source>
        <strain evidence="3">DSM 45245</strain>
    </source>
</reference>
<organism evidence="2 3">
    <name type="scientific">Micromonospora pattaloongensis</name>
    <dbReference type="NCBI Taxonomy" id="405436"/>
    <lineage>
        <taxon>Bacteria</taxon>
        <taxon>Bacillati</taxon>
        <taxon>Actinomycetota</taxon>
        <taxon>Actinomycetes</taxon>
        <taxon>Micromonosporales</taxon>
        <taxon>Micromonosporaceae</taxon>
        <taxon>Micromonospora</taxon>
    </lineage>
</organism>
<feature type="domain" description="PpiC" evidence="1">
    <location>
        <begin position="122"/>
        <end position="234"/>
    </location>
</feature>
<dbReference type="InterPro" id="IPR000297">
    <property type="entry name" value="PPIase_PpiC"/>
</dbReference>
<dbReference type="SUPFAM" id="SSF109998">
    <property type="entry name" value="Triger factor/SurA peptide-binding domain-like"/>
    <property type="match status" value="1"/>
</dbReference>
<keyword evidence="3" id="KW-1185">Reference proteome</keyword>
<dbReference type="Proteomes" id="UP000242415">
    <property type="component" value="Unassembled WGS sequence"/>
</dbReference>
<sequence length="288" mass="32044">MKKSLALTAWLALVVWMAAGCWSTGRSVDQQPQPNVLATVSGEPITIEQVRALMVDRPLPAVLIPGRYAGPWTEALERAIRDELLVREAARRGIDAPTRAQQIAELIRREQRDGHGLTADDITDGEARAWYEQNRALFGKVEQADVAWAEFTNGPQARKLLESVTGTDQTTFLRLVREADAAHNGTATIDHKAEGADPMIARAAFAVGTAGGVGLAPDPANNRWWLVRVERISFERVTWDAEVTYQVKSALAAHRQEEHLRRLTDSLRKQWPVDVNETRIADMVKRES</sequence>
<dbReference type="InterPro" id="IPR027304">
    <property type="entry name" value="Trigger_fact/SurA_dom_sf"/>
</dbReference>
<dbReference type="EMBL" id="FNPH01000007">
    <property type="protein sequence ID" value="SDZ19934.1"/>
    <property type="molecule type" value="Genomic_DNA"/>
</dbReference>
<name>A0A1H3R290_9ACTN</name>
<evidence type="ECO:0000313" key="2">
    <source>
        <dbReference type="EMBL" id="SDZ19934.1"/>
    </source>
</evidence>
<proteinExistence type="predicted"/>
<dbReference type="OrthoDB" id="3373480at2"/>
<evidence type="ECO:0000313" key="3">
    <source>
        <dbReference type="Proteomes" id="UP000242415"/>
    </source>
</evidence>
<dbReference type="STRING" id="405436.SAMN05444365_10722"/>
<dbReference type="GO" id="GO:0003755">
    <property type="term" value="F:peptidyl-prolyl cis-trans isomerase activity"/>
    <property type="evidence" value="ECO:0007669"/>
    <property type="project" value="InterPro"/>
</dbReference>
<dbReference type="AlphaFoldDB" id="A0A1H3R290"/>
<gene>
    <name evidence="2" type="ORF">SAMN05444365_10722</name>
</gene>
<protein>
    <submittedName>
        <fullName evidence="2">PPIC-type PPIASE domain-containing protein</fullName>
    </submittedName>
</protein>
<accession>A0A1H3R290</accession>
<dbReference type="PROSITE" id="PS51257">
    <property type="entry name" value="PROKAR_LIPOPROTEIN"/>
    <property type="match status" value="1"/>
</dbReference>